<sequence>MDVHISELFVPPQLSIYDGTTDPEDHVLAFSTRMAFRTENRVIWCRAFSLSLEGEALEWFNSLPPNSIESFKGLKVMFGKQFASSRSQYPTGFKLSNLKQGKEEMMKAFMDRYQKMVRWVKGLSSELALQYVMSALRPGPFKDNICRKRPKTMEELRERAGDEVRVEDMKQAYKKEAQEAKENAEGKKAGRAIRKAQRIQAKRNPSGTPIPNITSSCP</sequence>
<evidence type="ECO:0000259" key="2">
    <source>
        <dbReference type="Pfam" id="PF03732"/>
    </source>
</evidence>
<reference evidence="4" key="2">
    <citation type="submission" date="2025-08" db="UniProtKB">
        <authorList>
            <consortium name="RefSeq"/>
        </authorList>
    </citation>
    <scope>IDENTIFICATION</scope>
    <source>
        <tissue evidence="4">Leaf</tissue>
    </source>
</reference>
<dbReference type="PANTHER" id="PTHR33223:SF10">
    <property type="entry name" value="AMINOTRANSFERASE-LIKE PLANT MOBILE DOMAIN-CONTAINING PROTEIN"/>
    <property type="match status" value="1"/>
</dbReference>
<keyword evidence="3" id="KW-1185">Reference proteome</keyword>
<feature type="compositionally biased region" description="Basic and acidic residues" evidence="1">
    <location>
        <begin position="176"/>
        <end position="188"/>
    </location>
</feature>
<feature type="compositionally biased region" description="Basic residues" evidence="1">
    <location>
        <begin position="189"/>
        <end position="201"/>
    </location>
</feature>
<evidence type="ECO:0000313" key="3">
    <source>
        <dbReference type="Proteomes" id="UP000087766"/>
    </source>
</evidence>
<dbReference type="OrthoDB" id="1426925at2759"/>
<dbReference type="KEGG" id="vra:106774843"/>
<feature type="region of interest" description="Disordered" evidence="1">
    <location>
        <begin position="176"/>
        <end position="218"/>
    </location>
</feature>
<dbReference type="AlphaFoldDB" id="A0A1S3VGG2"/>
<accession>A0A1S3VGG2</accession>
<dbReference type="PANTHER" id="PTHR33223">
    <property type="entry name" value="CCHC-TYPE DOMAIN-CONTAINING PROTEIN"/>
    <property type="match status" value="1"/>
</dbReference>
<protein>
    <submittedName>
        <fullName evidence="4">Uncharacterized protein LOC106774843</fullName>
    </submittedName>
</protein>
<dbReference type="InterPro" id="IPR005162">
    <property type="entry name" value="Retrotrans_gag_dom"/>
</dbReference>
<proteinExistence type="predicted"/>
<dbReference type="Proteomes" id="UP000087766">
    <property type="component" value="Chromosome 10"/>
</dbReference>
<organism evidence="3 4">
    <name type="scientific">Vigna radiata var. radiata</name>
    <name type="common">Mung bean</name>
    <name type="synonym">Phaseolus aureus</name>
    <dbReference type="NCBI Taxonomy" id="3916"/>
    <lineage>
        <taxon>Eukaryota</taxon>
        <taxon>Viridiplantae</taxon>
        <taxon>Streptophyta</taxon>
        <taxon>Embryophyta</taxon>
        <taxon>Tracheophyta</taxon>
        <taxon>Spermatophyta</taxon>
        <taxon>Magnoliopsida</taxon>
        <taxon>eudicotyledons</taxon>
        <taxon>Gunneridae</taxon>
        <taxon>Pentapetalae</taxon>
        <taxon>rosids</taxon>
        <taxon>fabids</taxon>
        <taxon>Fabales</taxon>
        <taxon>Fabaceae</taxon>
        <taxon>Papilionoideae</taxon>
        <taxon>50 kb inversion clade</taxon>
        <taxon>NPAAA clade</taxon>
        <taxon>indigoferoid/millettioid clade</taxon>
        <taxon>Phaseoleae</taxon>
        <taxon>Vigna</taxon>
    </lineage>
</organism>
<dbReference type="GeneID" id="106774843"/>
<evidence type="ECO:0000313" key="4">
    <source>
        <dbReference type="RefSeq" id="XP_014517360.1"/>
    </source>
</evidence>
<evidence type="ECO:0000256" key="1">
    <source>
        <dbReference type="SAM" id="MobiDB-lite"/>
    </source>
</evidence>
<feature type="domain" description="Retrotransposon gag" evidence="2">
    <location>
        <begin position="47"/>
        <end position="137"/>
    </location>
</feature>
<dbReference type="Pfam" id="PF03732">
    <property type="entry name" value="Retrotrans_gag"/>
    <property type="match status" value="1"/>
</dbReference>
<reference evidence="3" key="1">
    <citation type="journal article" date="2014" name="Nat. Commun.">
        <title>Genome sequence of mungbean and insights into evolution within Vigna species.</title>
        <authorList>
            <person name="Kang Y.J."/>
            <person name="Kim S.K."/>
            <person name="Kim M.Y."/>
            <person name="Lestari P."/>
            <person name="Kim K.H."/>
            <person name="Ha B.K."/>
            <person name="Jun T.H."/>
            <person name="Hwang W.J."/>
            <person name="Lee T."/>
            <person name="Lee J."/>
            <person name="Shim S."/>
            <person name="Yoon M.Y."/>
            <person name="Jang Y.E."/>
            <person name="Han K.S."/>
            <person name="Taeprayoon P."/>
            <person name="Yoon N."/>
            <person name="Somta P."/>
            <person name="Tanya P."/>
            <person name="Kim K.S."/>
            <person name="Gwag J.G."/>
            <person name="Moon J.K."/>
            <person name="Lee Y.H."/>
            <person name="Park B.S."/>
            <person name="Bombarely A."/>
            <person name="Doyle J.J."/>
            <person name="Jackson S.A."/>
            <person name="Schafleitner R."/>
            <person name="Srinives P."/>
            <person name="Varshney R.K."/>
            <person name="Lee S.H."/>
        </authorList>
    </citation>
    <scope>NUCLEOTIDE SEQUENCE [LARGE SCALE GENOMIC DNA]</scope>
    <source>
        <strain evidence="3">cv. VC1973A</strain>
    </source>
</reference>
<name>A0A1S3VGG2_VIGRR</name>
<gene>
    <name evidence="4" type="primary">LOC106774843</name>
</gene>
<dbReference type="RefSeq" id="XP_014517360.1">
    <property type="nucleotide sequence ID" value="XM_014661874.1"/>
</dbReference>
<feature type="compositionally biased region" description="Polar residues" evidence="1">
    <location>
        <begin position="203"/>
        <end position="218"/>
    </location>
</feature>